<dbReference type="GO" id="GO:0004222">
    <property type="term" value="F:metalloendopeptidase activity"/>
    <property type="evidence" value="ECO:0007669"/>
    <property type="project" value="InterPro"/>
</dbReference>
<dbReference type="RefSeq" id="XP_015876177.1">
    <property type="nucleotide sequence ID" value="XM_016020691.1"/>
</dbReference>
<dbReference type="InterPro" id="IPR001915">
    <property type="entry name" value="Peptidase_M48"/>
</dbReference>
<dbReference type="AlphaFoldDB" id="A0A6P3ZRM4"/>
<dbReference type="Gene3D" id="3.30.2010.10">
    <property type="entry name" value="Metalloproteases ('zincins'), catalytic domain"/>
    <property type="match status" value="1"/>
</dbReference>
<evidence type="ECO:0000256" key="5">
    <source>
        <dbReference type="ARBA" id="ARBA00023049"/>
    </source>
</evidence>
<keyword evidence="8" id="KW-1185">Reference proteome</keyword>
<dbReference type="InterPro" id="IPR051156">
    <property type="entry name" value="Mito/Outer_Membr_Metalloprot"/>
</dbReference>
<comment type="similarity">
    <text evidence="6">Belongs to the peptidase M48 family.</text>
</comment>
<organism evidence="8 9">
    <name type="scientific">Ziziphus jujuba</name>
    <name type="common">Chinese jujube</name>
    <name type="synonym">Ziziphus sativa</name>
    <dbReference type="NCBI Taxonomy" id="326968"/>
    <lineage>
        <taxon>Eukaryota</taxon>
        <taxon>Viridiplantae</taxon>
        <taxon>Streptophyta</taxon>
        <taxon>Embryophyta</taxon>
        <taxon>Tracheophyta</taxon>
        <taxon>Spermatophyta</taxon>
        <taxon>Magnoliopsida</taxon>
        <taxon>eudicotyledons</taxon>
        <taxon>Gunneridae</taxon>
        <taxon>Pentapetalae</taxon>
        <taxon>rosids</taxon>
        <taxon>fabids</taxon>
        <taxon>Rosales</taxon>
        <taxon>Rhamnaceae</taxon>
        <taxon>Paliureae</taxon>
        <taxon>Ziziphus</taxon>
    </lineage>
</organism>
<evidence type="ECO:0000256" key="4">
    <source>
        <dbReference type="ARBA" id="ARBA00022833"/>
    </source>
</evidence>
<dbReference type="CDD" id="cd07331">
    <property type="entry name" value="M48C_Oma1_like"/>
    <property type="match status" value="1"/>
</dbReference>
<name>A0A6P3ZRM4_ZIZJJ</name>
<evidence type="ECO:0000256" key="1">
    <source>
        <dbReference type="ARBA" id="ARBA00022670"/>
    </source>
</evidence>
<keyword evidence="2" id="KW-0479">Metal-binding</keyword>
<dbReference type="Pfam" id="PF01435">
    <property type="entry name" value="Peptidase_M48"/>
    <property type="match status" value="1"/>
</dbReference>
<evidence type="ECO:0000313" key="9">
    <source>
        <dbReference type="RefSeq" id="XP_015876177.1"/>
    </source>
</evidence>
<keyword evidence="5 6" id="KW-0482">Metalloprotease</keyword>
<dbReference type="GO" id="GO:0016020">
    <property type="term" value="C:membrane"/>
    <property type="evidence" value="ECO:0007669"/>
    <property type="project" value="TreeGrafter"/>
</dbReference>
<evidence type="ECO:0000256" key="2">
    <source>
        <dbReference type="ARBA" id="ARBA00022723"/>
    </source>
</evidence>
<gene>
    <name evidence="9" type="primary">LOC107412867</name>
</gene>
<evidence type="ECO:0000259" key="7">
    <source>
        <dbReference type="Pfam" id="PF01435"/>
    </source>
</evidence>
<proteinExistence type="inferred from homology"/>
<dbReference type="GO" id="GO:0051603">
    <property type="term" value="P:proteolysis involved in protein catabolic process"/>
    <property type="evidence" value="ECO:0007669"/>
    <property type="project" value="TreeGrafter"/>
</dbReference>
<comment type="cofactor">
    <cofactor evidence="6">
        <name>Zn(2+)</name>
        <dbReference type="ChEBI" id="CHEBI:29105"/>
    </cofactor>
    <text evidence="6">Binds 1 zinc ion per subunit.</text>
</comment>
<dbReference type="GeneID" id="107412867"/>
<protein>
    <submittedName>
        <fullName evidence="9">Mitochondrial metalloendopeptidase OMA1</fullName>
    </submittedName>
</protein>
<sequence>MFDIAKEVEYQGKILPSTHPQNVLVRSISDNVMKAMKDKGDGLNWEVVVVDKPEDCNACCYPGGKIVVYTGILKHLTSDAEIAAVIGHEFGHGVARHGAESVTSLVWLGFLRFILKRFVMSFIANAMLKIFLKLPLSRRMEKEADYIGMMLMASAGYDPRVAPKVFEKLEKLMGDESSIGEFLSTHPSGKKRAQLLSQPKVMAKATRLYSANMREQRLSQSNNNDNTTSNSLAMIDLLQNLFLTVLVNHPSPW</sequence>
<keyword evidence="4 6" id="KW-0862">Zinc</keyword>
<keyword evidence="3 6" id="KW-0378">Hydrolase</keyword>
<reference evidence="9" key="1">
    <citation type="submission" date="2025-08" db="UniProtKB">
        <authorList>
            <consortium name="RefSeq"/>
        </authorList>
    </citation>
    <scope>IDENTIFICATION</scope>
    <source>
        <tissue evidence="9">Seedling</tissue>
    </source>
</reference>
<dbReference type="KEGG" id="zju:107412867"/>
<keyword evidence="1 6" id="KW-0645">Protease</keyword>
<evidence type="ECO:0000256" key="6">
    <source>
        <dbReference type="RuleBase" id="RU003983"/>
    </source>
</evidence>
<dbReference type="InParanoid" id="A0A6P3ZRM4"/>
<evidence type="ECO:0000313" key="8">
    <source>
        <dbReference type="Proteomes" id="UP001652623"/>
    </source>
</evidence>
<dbReference type="PANTHER" id="PTHR22726:SF1">
    <property type="entry name" value="METALLOENDOPEPTIDASE OMA1, MITOCHONDRIAL"/>
    <property type="match status" value="1"/>
</dbReference>
<dbReference type="PANTHER" id="PTHR22726">
    <property type="entry name" value="METALLOENDOPEPTIDASE OMA1"/>
    <property type="match status" value="1"/>
</dbReference>
<feature type="domain" description="Peptidase M48" evidence="7">
    <location>
        <begin position="25"/>
        <end position="198"/>
    </location>
</feature>
<dbReference type="Proteomes" id="UP001652623">
    <property type="component" value="Chromosome 8"/>
</dbReference>
<accession>A0A6P3ZRM4</accession>
<dbReference type="GO" id="GO:0046872">
    <property type="term" value="F:metal ion binding"/>
    <property type="evidence" value="ECO:0007669"/>
    <property type="project" value="UniProtKB-KW"/>
</dbReference>
<evidence type="ECO:0000256" key="3">
    <source>
        <dbReference type="ARBA" id="ARBA00022801"/>
    </source>
</evidence>